<dbReference type="GO" id="GO:0016787">
    <property type="term" value="F:hydrolase activity"/>
    <property type="evidence" value="ECO:0007669"/>
    <property type="project" value="UniProtKB-KW"/>
</dbReference>
<dbReference type="EMBL" id="CP118868">
    <property type="protein sequence ID" value="WEG35672.1"/>
    <property type="molecule type" value="Genomic_DNA"/>
</dbReference>
<dbReference type="SFLD" id="SFLDG01140">
    <property type="entry name" value="C2.B:_Phosphomannomutase_and_P"/>
    <property type="match status" value="1"/>
</dbReference>
<dbReference type="Pfam" id="PF08282">
    <property type="entry name" value="Hydrolase_3"/>
    <property type="match status" value="1"/>
</dbReference>
<sequence length="269" mass="29921">MAKTIVFSDCDGTLLNSKHELTVQTYRAIKHLQAVGIPFVIISGRSPLGLYPLLERYQFNCPLICYSGALILNEAGEVWQNVGFSAAMAQKIVNFIEINDLDLTWNAYTASEWYVRKFDERVKNEMNIVRATPKVINGNLAEILPSTLPVNKIMCICAPGKITAIAAAIKAAFPQLSVTMSSSRLLEIMHKGVNKSRAMQLFCRYLHVPLKNTIAFGDSYNDVEMLQTAGKYYLMANAEPELLTKFPNHTLSNDADGICAALKRLNLIN</sequence>
<dbReference type="Proteomes" id="UP001220478">
    <property type="component" value="Chromosome"/>
</dbReference>
<keyword evidence="2" id="KW-1185">Reference proteome</keyword>
<dbReference type="InterPro" id="IPR036412">
    <property type="entry name" value="HAD-like_sf"/>
</dbReference>
<dbReference type="SUPFAM" id="SSF56784">
    <property type="entry name" value="HAD-like"/>
    <property type="match status" value="1"/>
</dbReference>
<dbReference type="InterPro" id="IPR006379">
    <property type="entry name" value="HAD-SF_hydro_IIB"/>
</dbReference>
<dbReference type="NCBIfam" id="TIGR00099">
    <property type="entry name" value="Cof-subfamily"/>
    <property type="match status" value="1"/>
</dbReference>
<dbReference type="PANTHER" id="PTHR10000:SF8">
    <property type="entry name" value="HAD SUPERFAMILY HYDROLASE-LIKE, TYPE 3"/>
    <property type="match status" value="1"/>
</dbReference>
<dbReference type="NCBIfam" id="TIGR01484">
    <property type="entry name" value="HAD-SF-IIB"/>
    <property type="match status" value="1"/>
</dbReference>
<evidence type="ECO:0000313" key="1">
    <source>
        <dbReference type="EMBL" id="WEG35672.1"/>
    </source>
</evidence>
<dbReference type="CDD" id="cd07516">
    <property type="entry name" value="HAD_Pase"/>
    <property type="match status" value="1"/>
</dbReference>
<dbReference type="Gene3D" id="3.30.1240.10">
    <property type="match status" value="1"/>
</dbReference>
<dbReference type="PANTHER" id="PTHR10000">
    <property type="entry name" value="PHOSPHOSERINE PHOSPHATASE"/>
    <property type="match status" value="1"/>
</dbReference>
<gene>
    <name evidence="1" type="ORF">PYS61_00485</name>
</gene>
<name>A0ABY8C8B9_9FIRM</name>
<dbReference type="Gene3D" id="3.40.50.1000">
    <property type="entry name" value="HAD superfamily/HAD-like"/>
    <property type="match status" value="1"/>
</dbReference>
<dbReference type="RefSeq" id="WP_315571798.1">
    <property type="nucleotide sequence ID" value="NZ_CP118868.1"/>
</dbReference>
<proteinExistence type="predicted"/>
<dbReference type="InterPro" id="IPR023214">
    <property type="entry name" value="HAD_sf"/>
</dbReference>
<reference evidence="1 2" key="1">
    <citation type="submission" date="2023-02" db="EMBL/GenBank/DDBJ databases">
        <title>Novel Oscillospiraceae bacterial genomes.</title>
        <authorList>
            <person name="Srinivasan S."/>
            <person name="Austin M.N."/>
            <person name="Fiedler T.L."/>
            <person name="Strenk S.M."/>
            <person name="Agnew K.J."/>
            <person name="Nagana Gowda G.A."/>
            <person name="Raftery D."/>
            <person name="Beamer M.A."/>
            <person name="Achilles S.L."/>
            <person name="Wiesenfeld H.C."/>
            <person name="Fredricks D.N."/>
            <person name="Hillier S.L."/>
        </authorList>
    </citation>
    <scope>NUCLEOTIDE SEQUENCE [LARGE SCALE GENOMIC DNA]</scope>
    <source>
        <strain evidence="1 2">CHIC02 1186E3-8</strain>
    </source>
</reference>
<keyword evidence="1" id="KW-0378">Hydrolase</keyword>
<organism evidence="1 2">
    <name type="scientific">Amygdalobacter indicium</name>
    <dbReference type="NCBI Taxonomy" id="3029272"/>
    <lineage>
        <taxon>Bacteria</taxon>
        <taxon>Bacillati</taxon>
        <taxon>Bacillota</taxon>
        <taxon>Clostridia</taxon>
        <taxon>Eubacteriales</taxon>
        <taxon>Oscillospiraceae</taxon>
        <taxon>Amygdalobacter</taxon>
    </lineage>
</organism>
<dbReference type="SFLD" id="SFLDS00003">
    <property type="entry name" value="Haloacid_Dehalogenase"/>
    <property type="match status" value="1"/>
</dbReference>
<evidence type="ECO:0000313" key="2">
    <source>
        <dbReference type="Proteomes" id="UP001220478"/>
    </source>
</evidence>
<accession>A0ABY8C8B9</accession>
<dbReference type="InterPro" id="IPR000150">
    <property type="entry name" value="Cof"/>
</dbReference>
<protein>
    <submittedName>
        <fullName evidence="1">Cof-type HAD-IIB family hydrolase</fullName>
    </submittedName>
</protein>